<dbReference type="PROSITE" id="PS00747">
    <property type="entry name" value="GLUTR"/>
    <property type="match status" value="1"/>
</dbReference>
<feature type="domain" description="Tetrapyrrole biosynthesis glutamyl-tRNA reductase dimerisation" evidence="8">
    <location>
        <begin position="319"/>
        <end position="418"/>
    </location>
</feature>
<dbReference type="PANTHER" id="PTHR43013:SF1">
    <property type="entry name" value="GLUTAMYL-TRNA REDUCTASE"/>
    <property type="match status" value="1"/>
</dbReference>
<dbReference type="HAMAP" id="MF_00087">
    <property type="entry name" value="Glu_tRNA_reductase"/>
    <property type="match status" value="1"/>
</dbReference>
<dbReference type="SUPFAM" id="SSF69075">
    <property type="entry name" value="Glutamyl tRNA-reductase dimerization domain"/>
    <property type="match status" value="1"/>
</dbReference>
<evidence type="ECO:0000256" key="4">
    <source>
        <dbReference type="ARBA" id="ARBA00022857"/>
    </source>
</evidence>
<dbReference type="Pfam" id="PF00745">
    <property type="entry name" value="GlutR_dimer"/>
    <property type="match status" value="1"/>
</dbReference>
<dbReference type="PANTHER" id="PTHR43013">
    <property type="entry name" value="GLUTAMYL-TRNA REDUCTASE"/>
    <property type="match status" value="1"/>
</dbReference>
<comment type="catalytic activity">
    <reaction evidence="7">
        <text>(S)-4-amino-5-oxopentanoate + tRNA(Glu) + NADP(+) = L-glutamyl-tRNA(Glu) + NADPH + H(+)</text>
        <dbReference type="Rhea" id="RHEA:12344"/>
        <dbReference type="Rhea" id="RHEA-COMP:9663"/>
        <dbReference type="Rhea" id="RHEA-COMP:9680"/>
        <dbReference type="ChEBI" id="CHEBI:15378"/>
        <dbReference type="ChEBI" id="CHEBI:57501"/>
        <dbReference type="ChEBI" id="CHEBI:57783"/>
        <dbReference type="ChEBI" id="CHEBI:58349"/>
        <dbReference type="ChEBI" id="CHEBI:78442"/>
        <dbReference type="ChEBI" id="CHEBI:78520"/>
        <dbReference type="EC" id="1.2.1.70"/>
    </reaction>
</comment>
<dbReference type="Pfam" id="PF01488">
    <property type="entry name" value="Shikimate_DH"/>
    <property type="match status" value="1"/>
</dbReference>
<feature type="domain" description="Quinate/shikimate 5-dehydrogenase/glutamyl-tRNA reductase" evidence="9">
    <location>
        <begin position="171"/>
        <end position="303"/>
    </location>
</feature>
<evidence type="ECO:0000256" key="7">
    <source>
        <dbReference type="ARBA" id="ARBA00047464"/>
    </source>
</evidence>
<dbReference type="FunFam" id="3.30.460.30:FF:000001">
    <property type="entry name" value="Glutamyl-tRNA reductase"/>
    <property type="match status" value="1"/>
</dbReference>
<dbReference type="InterPro" id="IPR015895">
    <property type="entry name" value="4pyrrol_synth_GluRdtase_N"/>
</dbReference>
<gene>
    <name evidence="11" type="ORF">UFOPK1619_00705</name>
</gene>
<accession>A0A6J6DVB2</accession>
<evidence type="ECO:0000259" key="8">
    <source>
        <dbReference type="Pfam" id="PF00745"/>
    </source>
</evidence>
<evidence type="ECO:0000259" key="10">
    <source>
        <dbReference type="Pfam" id="PF05201"/>
    </source>
</evidence>
<dbReference type="EMBL" id="CAEZTI010000131">
    <property type="protein sequence ID" value="CAB4566875.1"/>
    <property type="molecule type" value="Genomic_DNA"/>
</dbReference>
<dbReference type="InterPro" id="IPR036291">
    <property type="entry name" value="NAD(P)-bd_dom_sf"/>
</dbReference>
<organism evidence="11">
    <name type="scientific">freshwater metagenome</name>
    <dbReference type="NCBI Taxonomy" id="449393"/>
    <lineage>
        <taxon>unclassified sequences</taxon>
        <taxon>metagenomes</taxon>
        <taxon>ecological metagenomes</taxon>
    </lineage>
</organism>
<dbReference type="InterPro" id="IPR006151">
    <property type="entry name" value="Shikm_DH/Glu-tRNA_Rdtase"/>
</dbReference>
<comment type="pathway">
    <text evidence="1">Porphyrin-containing compound metabolism; protoporphyrin-IX biosynthesis; 5-aminolevulinate from L-glutamyl-tRNA(Glu): step 1/2.</text>
</comment>
<keyword evidence="5" id="KW-0560">Oxidoreductase</keyword>
<dbReference type="UniPathway" id="UPA00251">
    <property type="reaction ID" value="UER00316"/>
</dbReference>
<dbReference type="SUPFAM" id="SSF51735">
    <property type="entry name" value="NAD(P)-binding Rossmann-fold domains"/>
    <property type="match status" value="1"/>
</dbReference>
<evidence type="ECO:0000256" key="1">
    <source>
        <dbReference type="ARBA" id="ARBA00005059"/>
    </source>
</evidence>
<dbReference type="GO" id="GO:0019353">
    <property type="term" value="P:protoporphyrinogen IX biosynthetic process from glutamate"/>
    <property type="evidence" value="ECO:0007669"/>
    <property type="project" value="TreeGrafter"/>
</dbReference>
<dbReference type="InterPro" id="IPR018214">
    <property type="entry name" value="GluRdtase_CS"/>
</dbReference>
<evidence type="ECO:0000256" key="6">
    <source>
        <dbReference type="ARBA" id="ARBA00023244"/>
    </source>
</evidence>
<dbReference type="InterPro" id="IPR036453">
    <property type="entry name" value="GluRdtase_dimer_dom_sf"/>
</dbReference>
<dbReference type="FunFam" id="3.40.50.720:FF:000031">
    <property type="entry name" value="Glutamyl-tRNA reductase"/>
    <property type="match status" value="1"/>
</dbReference>
<dbReference type="NCBIfam" id="NF000744">
    <property type="entry name" value="PRK00045.1-3"/>
    <property type="match status" value="1"/>
</dbReference>
<dbReference type="EC" id="1.2.1.70" evidence="3"/>
<sequence length="419" mass="45243">MSIVVIGLNHRTTPVDLLGKVMISDAALPKALHALSVRDDIREAVIVSTCNRTEVYAIAERFHGAYTDIRDFICETSGVAPEEISAHLYSQHDDDAIVHLFEVAAGLDSAVLGETEVLGQVRHAWDVAMNEGSSRSALNLLFRYALEVGKRARTETGISKSTASVSHAAVEMAEEILGSLTGKSVLVVGAGEMGEGVATALSRAGVATMTVVNRTESRGEALAEKVGARVCSFDSLEAELANADVVLACTGAGTCVIDFDLVSRTRTDSSRPVLIVDIALPRDVEPTVATIANVTLRDLDHLSQWAQRGIEQRASEIDQVRNIISDEVERFTLDQAQRQAAPLVAQLREVIEGVRVSEIERFTGRLTDLTPEQREVVESITRGIVNKMLHTPSVRLREAAGTPQGERLSAAVRDLFSLD</sequence>
<keyword evidence="4" id="KW-0521">NADP</keyword>
<name>A0A6J6DVB2_9ZZZZ</name>
<dbReference type="Gene3D" id="3.30.460.30">
    <property type="entry name" value="Glutamyl-tRNA reductase, N-terminal domain"/>
    <property type="match status" value="1"/>
</dbReference>
<dbReference type="AlphaFoldDB" id="A0A6J6DVB2"/>
<evidence type="ECO:0000256" key="3">
    <source>
        <dbReference type="ARBA" id="ARBA00012970"/>
    </source>
</evidence>
<evidence type="ECO:0000256" key="2">
    <source>
        <dbReference type="ARBA" id="ARBA00005916"/>
    </source>
</evidence>
<proteinExistence type="inferred from homology"/>
<feature type="domain" description="Glutamyl-tRNA reductase N-terminal" evidence="10">
    <location>
        <begin position="6"/>
        <end position="156"/>
    </location>
</feature>
<keyword evidence="6" id="KW-0627">Porphyrin biosynthesis</keyword>
<dbReference type="Pfam" id="PF05201">
    <property type="entry name" value="GlutR_N"/>
    <property type="match status" value="1"/>
</dbReference>
<evidence type="ECO:0000259" key="9">
    <source>
        <dbReference type="Pfam" id="PF01488"/>
    </source>
</evidence>
<dbReference type="GO" id="GO:0008883">
    <property type="term" value="F:glutamyl-tRNA reductase activity"/>
    <property type="evidence" value="ECO:0007669"/>
    <property type="project" value="UniProtKB-EC"/>
</dbReference>
<dbReference type="InterPro" id="IPR015896">
    <property type="entry name" value="4pyrrol_synth_GluRdtase_dimer"/>
</dbReference>
<dbReference type="Gene3D" id="3.40.50.720">
    <property type="entry name" value="NAD(P)-binding Rossmann-like Domain"/>
    <property type="match status" value="1"/>
</dbReference>
<reference evidence="11" key="1">
    <citation type="submission" date="2020-05" db="EMBL/GenBank/DDBJ databases">
        <authorList>
            <person name="Chiriac C."/>
            <person name="Salcher M."/>
            <person name="Ghai R."/>
            <person name="Kavagutti S V."/>
        </authorList>
    </citation>
    <scope>NUCLEOTIDE SEQUENCE</scope>
</reference>
<dbReference type="SUPFAM" id="SSF69742">
    <property type="entry name" value="Glutamyl tRNA-reductase catalytic, N-terminal domain"/>
    <property type="match status" value="1"/>
</dbReference>
<protein>
    <recommendedName>
        <fullName evidence="3">glutamyl-tRNA reductase</fullName>
        <ecNumber evidence="3">1.2.1.70</ecNumber>
    </recommendedName>
</protein>
<dbReference type="InterPro" id="IPR036343">
    <property type="entry name" value="GluRdtase_N_sf"/>
</dbReference>
<dbReference type="GO" id="GO:0050661">
    <property type="term" value="F:NADP binding"/>
    <property type="evidence" value="ECO:0007669"/>
    <property type="project" value="InterPro"/>
</dbReference>
<dbReference type="CDD" id="cd05213">
    <property type="entry name" value="NAD_bind_Glutamyl_tRNA_reduct"/>
    <property type="match status" value="1"/>
</dbReference>
<dbReference type="NCBIfam" id="TIGR01035">
    <property type="entry name" value="hemA"/>
    <property type="match status" value="1"/>
</dbReference>
<comment type="similarity">
    <text evidence="2">Belongs to the glutamyl-tRNA reductase family.</text>
</comment>
<dbReference type="PIRSF" id="PIRSF000445">
    <property type="entry name" value="4pyrrol_synth_GluRdtase"/>
    <property type="match status" value="1"/>
</dbReference>
<evidence type="ECO:0000313" key="11">
    <source>
        <dbReference type="EMBL" id="CAB4566875.1"/>
    </source>
</evidence>
<dbReference type="InterPro" id="IPR000343">
    <property type="entry name" value="4pyrrol_synth_GluRdtase"/>
</dbReference>
<evidence type="ECO:0000256" key="5">
    <source>
        <dbReference type="ARBA" id="ARBA00023002"/>
    </source>
</evidence>